<proteinExistence type="predicted"/>
<dbReference type="EMBL" id="CAJOBA010035501">
    <property type="protein sequence ID" value="CAF4005748.1"/>
    <property type="molecule type" value="Genomic_DNA"/>
</dbReference>
<accession>A0A8S2NKC5</accession>
<dbReference type="Proteomes" id="UP000677228">
    <property type="component" value="Unassembled WGS sequence"/>
</dbReference>
<dbReference type="Proteomes" id="UP000682733">
    <property type="component" value="Unassembled WGS sequence"/>
</dbReference>
<reference evidence="2" key="1">
    <citation type="submission" date="2021-02" db="EMBL/GenBank/DDBJ databases">
        <authorList>
            <person name="Nowell W R."/>
        </authorList>
    </citation>
    <scope>NUCLEOTIDE SEQUENCE</scope>
</reference>
<evidence type="ECO:0000313" key="1">
    <source>
        <dbReference type="EMBL" id="CAF1195432.1"/>
    </source>
</evidence>
<dbReference type="InterPro" id="IPR038765">
    <property type="entry name" value="Papain-like_cys_pep_sf"/>
</dbReference>
<sequence length="187" mass="21464">VADALASAYEYLVKYEKGIDIDVSRLFIYWNGRWLDQTTHLDDGIYLKSGVDALITHGVMLEHHWPYLPSFLYDAPPPELYQTAKQWTVKSVNFAPHLYTMKNCLANGYPFMFGLEIFNSFGSASHNKGYVPMPDPSEMPPSHAPYHTRSHHALLAVGYDDYSNHFIVRNCWGSEWVSILRKKHTPV</sequence>
<dbReference type="EMBL" id="CAJNOK010013969">
    <property type="protein sequence ID" value="CAF1195432.1"/>
    <property type="molecule type" value="Genomic_DNA"/>
</dbReference>
<comment type="caution">
    <text evidence="2">The sequence shown here is derived from an EMBL/GenBank/DDBJ whole genome shotgun (WGS) entry which is preliminary data.</text>
</comment>
<dbReference type="CDD" id="cd02619">
    <property type="entry name" value="Peptidase_C1"/>
    <property type="match status" value="1"/>
</dbReference>
<gene>
    <name evidence="1" type="ORF">OVA965_LOCUS23722</name>
    <name evidence="2" type="ORF">TMI583_LOCUS24445</name>
</gene>
<organism evidence="2 3">
    <name type="scientific">Didymodactylos carnosus</name>
    <dbReference type="NCBI Taxonomy" id="1234261"/>
    <lineage>
        <taxon>Eukaryota</taxon>
        <taxon>Metazoa</taxon>
        <taxon>Spiralia</taxon>
        <taxon>Gnathifera</taxon>
        <taxon>Rotifera</taxon>
        <taxon>Eurotatoria</taxon>
        <taxon>Bdelloidea</taxon>
        <taxon>Philodinida</taxon>
        <taxon>Philodinidae</taxon>
        <taxon>Didymodactylos</taxon>
    </lineage>
</organism>
<dbReference type="AlphaFoldDB" id="A0A8S2NKC5"/>
<evidence type="ECO:0000313" key="3">
    <source>
        <dbReference type="Proteomes" id="UP000682733"/>
    </source>
</evidence>
<dbReference type="SUPFAM" id="SSF54001">
    <property type="entry name" value="Cysteine proteinases"/>
    <property type="match status" value="1"/>
</dbReference>
<dbReference type="Gene3D" id="3.90.70.10">
    <property type="entry name" value="Cysteine proteinases"/>
    <property type="match status" value="1"/>
</dbReference>
<protein>
    <submittedName>
        <fullName evidence="2">Uncharacterized protein</fullName>
    </submittedName>
</protein>
<feature type="non-terminal residue" evidence="2">
    <location>
        <position position="1"/>
    </location>
</feature>
<evidence type="ECO:0000313" key="2">
    <source>
        <dbReference type="EMBL" id="CAF4005748.1"/>
    </source>
</evidence>
<name>A0A8S2NKC5_9BILA</name>